<dbReference type="PANTHER" id="PTHR19918">
    <property type="entry name" value="CELL DIVISION CYCLE 20 CDC20 FIZZY -RELATED"/>
    <property type="match status" value="1"/>
</dbReference>
<keyword evidence="3" id="KW-0677">Repeat</keyword>
<dbReference type="Proteomes" id="UP000095023">
    <property type="component" value="Unassembled WGS sequence"/>
</dbReference>
<evidence type="ECO:0000256" key="2">
    <source>
        <dbReference type="ARBA" id="ARBA00022574"/>
    </source>
</evidence>
<evidence type="ECO:0000313" key="6">
    <source>
        <dbReference type="Proteomes" id="UP000095023"/>
    </source>
</evidence>
<gene>
    <name evidence="5" type="ORF">CANCADRAFT_16096</name>
</gene>
<dbReference type="InterPro" id="IPR056150">
    <property type="entry name" value="WD40_CDC20-Fz"/>
</dbReference>
<dbReference type="GO" id="GO:0005680">
    <property type="term" value="C:anaphase-promoting complex"/>
    <property type="evidence" value="ECO:0007669"/>
    <property type="project" value="TreeGrafter"/>
</dbReference>
<dbReference type="SMART" id="SM00320">
    <property type="entry name" value="WD40"/>
    <property type="match status" value="5"/>
</dbReference>
<dbReference type="Gene3D" id="2.130.10.10">
    <property type="entry name" value="YVTN repeat-like/Quinoprotein amine dehydrogenase"/>
    <property type="match status" value="1"/>
</dbReference>
<feature type="non-terminal residue" evidence="5">
    <location>
        <position position="1"/>
    </location>
</feature>
<dbReference type="GO" id="GO:0031145">
    <property type="term" value="P:anaphase-promoting complex-dependent catabolic process"/>
    <property type="evidence" value="ECO:0007669"/>
    <property type="project" value="TreeGrafter"/>
</dbReference>
<comment type="similarity">
    <text evidence="1">Belongs to the WD repeat CDC20/Fizzy family.</text>
</comment>
<dbReference type="OrthoDB" id="10263272at2759"/>
<feature type="non-terminal residue" evidence="5">
    <location>
        <position position="342"/>
    </location>
</feature>
<evidence type="ECO:0000259" key="4">
    <source>
        <dbReference type="Pfam" id="PF24807"/>
    </source>
</evidence>
<dbReference type="PANTHER" id="PTHR19918:SF5">
    <property type="entry name" value="MEIOSIS-SPECIFIC APC_C ACTIVATOR PROTEIN AMA1"/>
    <property type="match status" value="1"/>
</dbReference>
<dbReference type="InterPro" id="IPR036322">
    <property type="entry name" value="WD40_repeat_dom_sf"/>
</dbReference>
<dbReference type="SUPFAM" id="SSF50978">
    <property type="entry name" value="WD40 repeat-like"/>
    <property type="match status" value="1"/>
</dbReference>
<protein>
    <recommendedName>
        <fullName evidence="4">CDC20/Fizzy WD40 domain-containing protein</fullName>
    </recommendedName>
</protein>
<dbReference type="InterPro" id="IPR033010">
    <property type="entry name" value="Cdc20/Fizzy"/>
</dbReference>
<dbReference type="AlphaFoldDB" id="A0A1E4TK02"/>
<keyword evidence="6" id="KW-1185">Reference proteome</keyword>
<dbReference type="GO" id="GO:1905786">
    <property type="term" value="P:positive regulation of anaphase-promoting complex-dependent catabolic process"/>
    <property type="evidence" value="ECO:0007669"/>
    <property type="project" value="TreeGrafter"/>
</dbReference>
<dbReference type="InterPro" id="IPR001680">
    <property type="entry name" value="WD40_rpt"/>
</dbReference>
<proteinExistence type="inferred from homology"/>
<evidence type="ECO:0000313" key="5">
    <source>
        <dbReference type="EMBL" id="ODV92082.1"/>
    </source>
</evidence>
<name>A0A1E4TK02_9ASCO</name>
<evidence type="ECO:0000256" key="1">
    <source>
        <dbReference type="ARBA" id="ARBA00006445"/>
    </source>
</evidence>
<keyword evidence="2" id="KW-0853">WD repeat</keyword>
<dbReference type="InterPro" id="IPR015943">
    <property type="entry name" value="WD40/YVTN_repeat-like_dom_sf"/>
</dbReference>
<organism evidence="5 6">
    <name type="scientific">Tortispora caseinolytica NRRL Y-17796</name>
    <dbReference type="NCBI Taxonomy" id="767744"/>
    <lineage>
        <taxon>Eukaryota</taxon>
        <taxon>Fungi</taxon>
        <taxon>Dikarya</taxon>
        <taxon>Ascomycota</taxon>
        <taxon>Saccharomycotina</taxon>
        <taxon>Trigonopsidomycetes</taxon>
        <taxon>Trigonopsidales</taxon>
        <taxon>Trigonopsidaceae</taxon>
        <taxon>Tortispora</taxon>
    </lineage>
</organism>
<dbReference type="Pfam" id="PF24807">
    <property type="entry name" value="WD40_CDC20-Fz"/>
    <property type="match status" value="1"/>
</dbReference>
<sequence length="342" mass="37524">IPNLLPFKILDAPSMRDDFYTNPLTWMSSGSLVVALGSELYIWSEDHGVISLPDAYTSQISVVSSSKADFLAIGRIDGRISCWSPHALQSRSSPLRYKLASGICSMAWASINHNILAVGDECGNVTIFNATETGLHITGMHKAQLQLICGLCFSPDDSQLASGSNDNSYTMMDISNISAHKVTITERYKRQHRAAVKAMAFCPNRSSLLCTGGGSNDKTLRFWHSKTGTLLKTINVKAQVTSIGWSAHCRQLYATFGYPNPEHQTRITVFNVPSCTVARQIEWGPYVRALNSATSPDGTTICVAASDESLRFYDIWSKVKSSSPILEPNLFGSHIIDLHENI</sequence>
<dbReference type="EMBL" id="KV453841">
    <property type="protein sequence ID" value="ODV92082.1"/>
    <property type="molecule type" value="Genomic_DNA"/>
</dbReference>
<dbReference type="GO" id="GO:0010997">
    <property type="term" value="F:anaphase-promoting complex binding"/>
    <property type="evidence" value="ECO:0007669"/>
    <property type="project" value="InterPro"/>
</dbReference>
<feature type="domain" description="CDC20/Fizzy WD40" evidence="4">
    <location>
        <begin position="10"/>
        <end position="313"/>
    </location>
</feature>
<reference evidence="6" key="1">
    <citation type="submission" date="2016-02" db="EMBL/GenBank/DDBJ databases">
        <title>Comparative genomics of biotechnologically important yeasts.</title>
        <authorList>
            <consortium name="DOE Joint Genome Institute"/>
            <person name="Riley R."/>
            <person name="Haridas S."/>
            <person name="Wolfe K.H."/>
            <person name="Lopes M.R."/>
            <person name="Hittinger C.T."/>
            <person name="Goker M."/>
            <person name="Salamov A."/>
            <person name="Wisecaver J."/>
            <person name="Long T.M."/>
            <person name="Aerts A.L."/>
            <person name="Barry K."/>
            <person name="Choi C."/>
            <person name="Clum A."/>
            <person name="Coughlan A.Y."/>
            <person name="Deshpande S."/>
            <person name="Douglass A.P."/>
            <person name="Hanson S.J."/>
            <person name="Klenk H.-P."/>
            <person name="Labutti K."/>
            <person name="Lapidus A."/>
            <person name="Lindquist E."/>
            <person name="Lipzen A."/>
            <person name="Meier-Kolthoff J.P."/>
            <person name="Ohm R.A."/>
            <person name="Otillar R.P."/>
            <person name="Pangilinan J."/>
            <person name="Peng Y."/>
            <person name="Rokas A."/>
            <person name="Rosa C.A."/>
            <person name="Scheuner C."/>
            <person name="Sibirny A.A."/>
            <person name="Slot J.C."/>
            <person name="Stielow J.B."/>
            <person name="Sun H."/>
            <person name="Kurtzman C.P."/>
            <person name="Blackwell M."/>
            <person name="Jeffries T.W."/>
            <person name="Grigoriev I.V."/>
        </authorList>
    </citation>
    <scope>NUCLEOTIDE SEQUENCE [LARGE SCALE GENOMIC DNA]</scope>
    <source>
        <strain evidence="6">NRRL Y-17796</strain>
    </source>
</reference>
<dbReference type="GO" id="GO:1990757">
    <property type="term" value="F:ubiquitin ligase activator activity"/>
    <property type="evidence" value="ECO:0007669"/>
    <property type="project" value="TreeGrafter"/>
</dbReference>
<evidence type="ECO:0000256" key="3">
    <source>
        <dbReference type="ARBA" id="ARBA00022737"/>
    </source>
</evidence>
<accession>A0A1E4TK02</accession>